<sequence>MEVSPRLLVGGAPMRQRCLRVKHILFSDLGCGEELNAQTRDEIFLMGVNYLKSGLSVCEMQDFSRLCEKKCFQLPEGCVLSVEDEATVLARADAAMQDALSVSEHQGEDSLSGTPNSFSMGPKRSRLEAVGMRELRAKMRMAEILADMHDYDAMNKTLRGLFLEVHSIQEMTINSQTVDSVLLELEIVRRSVELSLGAGALEIVKTLVGNSMVSLIEHASRCMLAAQGGGFSHVALQQHQRSEETVREIEEHVLFFSIVRALCMFEDCNFDGFARVFTANGLRGAKWAPLSEELITKHGTAEVASSLGARINTPGSLPAIRHLRDFVEEFITSGVHLGVMVLFSAFAALPRMEAMELIIQVDVRQLWEDVPEACTLVQVLEEARFAEALSLASKLASSFLKTDIFACKYGELLLHQFQQAVVTEYVSSFTTIDVRKAALRLSIPEKDLQQLLHLLILEGRLSAKMDLVALVLTRKETCGDLVDVSCQCSTLLECISQSDNCTSVVEQSLRVLSLHRNRTW</sequence>
<dbReference type="GO" id="GO:0008180">
    <property type="term" value="C:COP9 signalosome"/>
    <property type="evidence" value="ECO:0007669"/>
    <property type="project" value="UniProtKB-KW"/>
</dbReference>
<dbReference type="RefSeq" id="XP_028887301.1">
    <property type="nucleotide sequence ID" value="XM_029020793.1"/>
</dbReference>
<evidence type="ECO:0000256" key="5">
    <source>
        <dbReference type="ARBA" id="ARBA00023242"/>
    </source>
</evidence>
<protein>
    <submittedName>
        <fullName evidence="6">Uncharacterized protein</fullName>
    </submittedName>
</protein>
<keyword evidence="7" id="KW-1185">Reference proteome</keyword>
<proteinExistence type="predicted"/>
<keyword evidence="4" id="KW-0736">Signalosome</keyword>
<evidence type="ECO:0000256" key="2">
    <source>
        <dbReference type="ARBA" id="ARBA00004496"/>
    </source>
</evidence>
<reference evidence="6 7" key="1">
    <citation type="submission" date="2017-03" db="EMBL/GenBank/DDBJ databases">
        <title>An alternative strategy for trypanosome survival in the mammalian bloodstream revealed through genome and transcriptome analysis of the ubiquitous bovine parasite Trypanosoma (Megatrypanum) theileri.</title>
        <authorList>
            <person name="Kelly S."/>
            <person name="Ivens A."/>
            <person name="Mott A."/>
            <person name="O'Neill E."/>
            <person name="Emms D."/>
            <person name="Macleod O."/>
            <person name="Voorheis P."/>
            <person name="Matthews J."/>
            <person name="Matthews K."/>
            <person name="Carrington M."/>
        </authorList>
    </citation>
    <scope>NUCLEOTIDE SEQUENCE [LARGE SCALE GENOMIC DNA]</scope>
    <source>
        <strain evidence="6">Edinburgh</strain>
    </source>
</reference>
<organism evidence="6 7">
    <name type="scientific">Trypanosoma theileri</name>
    <dbReference type="NCBI Taxonomy" id="67003"/>
    <lineage>
        <taxon>Eukaryota</taxon>
        <taxon>Discoba</taxon>
        <taxon>Euglenozoa</taxon>
        <taxon>Kinetoplastea</taxon>
        <taxon>Metakinetoplastina</taxon>
        <taxon>Trypanosomatida</taxon>
        <taxon>Trypanosomatidae</taxon>
        <taxon>Trypanosoma</taxon>
    </lineage>
</organism>
<keyword evidence="5" id="KW-0539">Nucleus</keyword>
<dbReference type="GeneID" id="39980573"/>
<keyword evidence="3" id="KW-0963">Cytoplasm</keyword>
<dbReference type="PANTHER" id="PTHR14145">
    <property type="entry name" value="26S PROTESOME SUBUNIT 6"/>
    <property type="match status" value="1"/>
</dbReference>
<dbReference type="AlphaFoldDB" id="A0A1X0P8T1"/>
<dbReference type="PANTHER" id="PTHR14145:SF2">
    <property type="entry name" value="COP9 SIGNALOSOME COMPLEX SUBUNIT 1"/>
    <property type="match status" value="1"/>
</dbReference>
<dbReference type="STRING" id="67003.A0A1X0P8T1"/>
<evidence type="ECO:0000256" key="1">
    <source>
        <dbReference type="ARBA" id="ARBA00004123"/>
    </source>
</evidence>
<evidence type="ECO:0000313" key="6">
    <source>
        <dbReference type="EMBL" id="ORC93235.1"/>
    </source>
</evidence>
<name>A0A1X0P8T1_9TRYP</name>
<comment type="caution">
    <text evidence="6">The sequence shown here is derived from an EMBL/GenBank/DDBJ whole genome shotgun (WGS) entry which is preliminary data.</text>
</comment>
<evidence type="ECO:0000256" key="3">
    <source>
        <dbReference type="ARBA" id="ARBA00022490"/>
    </source>
</evidence>
<dbReference type="Gene3D" id="1.25.40.570">
    <property type="match status" value="1"/>
</dbReference>
<evidence type="ECO:0000313" key="7">
    <source>
        <dbReference type="Proteomes" id="UP000192257"/>
    </source>
</evidence>
<dbReference type="Proteomes" id="UP000192257">
    <property type="component" value="Unassembled WGS sequence"/>
</dbReference>
<dbReference type="OrthoDB" id="422427at2759"/>
<dbReference type="GO" id="GO:0005737">
    <property type="term" value="C:cytoplasm"/>
    <property type="evidence" value="ECO:0007669"/>
    <property type="project" value="UniProtKB-SubCell"/>
</dbReference>
<comment type="subcellular location">
    <subcellularLocation>
        <location evidence="2">Cytoplasm</location>
    </subcellularLocation>
    <subcellularLocation>
        <location evidence="1">Nucleus</location>
    </subcellularLocation>
</comment>
<evidence type="ECO:0000256" key="4">
    <source>
        <dbReference type="ARBA" id="ARBA00022790"/>
    </source>
</evidence>
<dbReference type="VEuPathDB" id="TriTrypDB:TM35_000011120"/>
<accession>A0A1X0P8T1</accession>
<dbReference type="EMBL" id="NBCO01000001">
    <property type="protein sequence ID" value="ORC93235.1"/>
    <property type="molecule type" value="Genomic_DNA"/>
</dbReference>
<dbReference type="InterPro" id="IPR019585">
    <property type="entry name" value="Rpn7/CSN1"/>
</dbReference>
<gene>
    <name evidence="6" type="ORF">TM35_000011120</name>
</gene>